<protein>
    <submittedName>
        <fullName evidence="2">Uncharacterized protein</fullName>
    </submittedName>
</protein>
<dbReference type="Proteomes" id="UP001154329">
    <property type="component" value="Chromosome 1"/>
</dbReference>
<keyword evidence="3" id="KW-1185">Reference proteome</keyword>
<organism evidence="2 3">
    <name type="scientific">Aphis gossypii</name>
    <name type="common">Cotton aphid</name>
    <dbReference type="NCBI Taxonomy" id="80765"/>
    <lineage>
        <taxon>Eukaryota</taxon>
        <taxon>Metazoa</taxon>
        <taxon>Ecdysozoa</taxon>
        <taxon>Arthropoda</taxon>
        <taxon>Hexapoda</taxon>
        <taxon>Insecta</taxon>
        <taxon>Pterygota</taxon>
        <taxon>Neoptera</taxon>
        <taxon>Paraneoptera</taxon>
        <taxon>Hemiptera</taxon>
        <taxon>Sternorrhyncha</taxon>
        <taxon>Aphidomorpha</taxon>
        <taxon>Aphidoidea</taxon>
        <taxon>Aphididae</taxon>
        <taxon>Aphidini</taxon>
        <taxon>Aphis</taxon>
        <taxon>Aphis</taxon>
    </lineage>
</organism>
<dbReference type="AlphaFoldDB" id="A0A9P0IKN9"/>
<sequence length="186" mass="21801">MTEYDATENIRLRMHMTQEWMWSIRNVYSIICYRNSDEFLEFLSKSKDMVGIFIFVCSTVIRNRVFIHSGHTYIFKGKINSHIFFTSSLLAQRAGRREREPREVAVGATPRPIETRLDTLEEAIRKLSSQLAYFKQKQEPRNHTETVQSPQTPKINSSSSSWCYYHLRFGKEARKCGSNLCKFTPS</sequence>
<dbReference type="EMBL" id="OU899034">
    <property type="protein sequence ID" value="CAH1709712.1"/>
    <property type="molecule type" value="Genomic_DNA"/>
</dbReference>
<evidence type="ECO:0000256" key="1">
    <source>
        <dbReference type="SAM" id="MobiDB-lite"/>
    </source>
</evidence>
<feature type="compositionally biased region" description="Polar residues" evidence="1">
    <location>
        <begin position="145"/>
        <end position="158"/>
    </location>
</feature>
<reference evidence="2" key="1">
    <citation type="submission" date="2022-02" db="EMBL/GenBank/DDBJ databases">
        <authorList>
            <person name="King R."/>
        </authorList>
    </citation>
    <scope>NUCLEOTIDE SEQUENCE</scope>
</reference>
<accession>A0A9P0IKN9</accession>
<proteinExistence type="predicted"/>
<evidence type="ECO:0000313" key="2">
    <source>
        <dbReference type="EMBL" id="CAH1709712.1"/>
    </source>
</evidence>
<evidence type="ECO:0000313" key="3">
    <source>
        <dbReference type="Proteomes" id="UP001154329"/>
    </source>
</evidence>
<gene>
    <name evidence="2" type="ORF">APHIGO_LOCUS914</name>
</gene>
<name>A0A9P0IKN9_APHGO</name>
<feature type="region of interest" description="Disordered" evidence="1">
    <location>
        <begin position="136"/>
        <end position="158"/>
    </location>
</feature>
<reference evidence="2" key="2">
    <citation type="submission" date="2022-10" db="EMBL/GenBank/DDBJ databases">
        <authorList>
            <consortium name="ENA_rothamsted_submissions"/>
            <consortium name="culmorum"/>
            <person name="King R."/>
        </authorList>
    </citation>
    <scope>NUCLEOTIDE SEQUENCE</scope>
</reference>